<accession>A0A0D2B7W3</accession>
<organism evidence="2 3">
    <name type="scientific">Exophiala oligosperma</name>
    <dbReference type="NCBI Taxonomy" id="215243"/>
    <lineage>
        <taxon>Eukaryota</taxon>
        <taxon>Fungi</taxon>
        <taxon>Dikarya</taxon>
        <taxon>Ascomycota</taxon>
        <taxon>Pezizomycotina</taxon>
        <taxon>Eurotiomycetes</taxon>
        <taxon>Chaetothyriomycetidae</taxon>
        <taxon>Chaetothyriales</taxon>
        <taxon>Herpotrichiellaceae</taxon>
        <taxon>Exophiala</taxon>
    </lineage>
</organism>
<evidence type="ECO:0000313" key="3">
    <source>
        <dbReference type="Proteomes" id="UP000053342"/>
    </source>
</evidence>
<reference evidence="2 3" key="1">
    <citation type="submission" date="2015-01" db="EMBL/GenBank/DDBJ databases">
        <title>The Genome Sequence of Exophiala oligosperma CBS72588.</title>
        <authorList>
            <consortium name="The Broad Institute Genomics Platform"/>
            <person name="Cuomo C."/>
            <person name="de Hoog S."/>
            <person name="Gorbushina A."/>
            <person name="Stielow B."/>
            <person name="Teixiera M."/>
            <person name="Abouelleil A."/>
            <person name="Chapman S.B."/>
            <person name="Priest M."/>
            <person name="Young S.K."/>
            <person name="Wortman J."/>
            <person name="Nusbaum C."/>
            <person name="Birren B."/>
        </authorList>
    </citation>
    <scope>NUCLEOTIDE SEQUENCE [LARGE SCALE GENOMIC DNA]</scope>
    <source>
        <strain evidence="2 3">CBS 72588</strain>
    </source>
</reference>
<dbReference type="STRING" id="215243.A0A0D2B7W3"/>
<dbReference type="GeneID" id="27353002"/>
<dbReference type="RefSeq" id="XP_016268542.1">
    <property type="nucleotide sequence ID" value="XM_016401489.1"/>
</dbReference>
<evidence type="ECO:0000256" key="1">
    <source>
        <dbReference type="SAM" id="MobiDB-lite"/>
    </source>
</evidence>
<dbReference type="EMBL" id="KN847332">
    <property type="protein sequence ID" value="KIW48326.1"/>
    <property type="molecule type" value="Genomic_DNA"/>
</dbReference>
<dbReference type="VEuPathDB" id="FungiDB:PV06_00928"/>
<evidence type="ECO:0000313" key="2">
    <source>
        <dbReference type="EMBL" id="KIW48326.1"/>
    </source>
</evidence>
<sequence>MDRGRQDCRPGAQVNISEELRSAIESLKTSTRAIERQTTLLEAQSSLADKLNLFPAAAAATTTTAESTQSKGHAWHFAQRENAQTQHVKFANEDLSQTLNTELQNESDNVAKNIRPVHAIVSETFNSDDRTLADLNDVDDVVKPSPSTTAPDIDSLRTRTAKLTAALCHFRQQALKDRLDRIYLESLDRSTNGDDSNDFSDASATEVQTDLASLYAEIDDVVTMAVSQEFGNPFDSTVKTMERLKDQAGRARITQTHDELLSMSQHLQHTATRLENLQAQRVALDTLANEYKNVGSERRSSTRSKLHRAESPTQAEPPALLSLMQHLGLSDTGLDQIDGQIEQLESKYTNQAHANMEQMLQISRDAPKSTQSALTDVSRALSSSSSTSQNQDIQTLERQISSARIQLANIAGSVS</sequence>
<gene>
    <name evidence="2" type="ORF">PV06_00928</name>
</gene>
<dbReference type="HOGENOM" id="CLU_573684_0_0_1"/>
<feature type="region of interest" description="Disordered" evidence="1">
    <location>
        <begin position="293"/>
        <end position="317"/>
    </location>
</feature>
<dbReference type="AlphaFoldDB" id="A0A0D2B7W3"/>
<name>A0A0D2B7W3_9EURO</name>
<dbReference type="OrthoDB" id="1699231at2759"/>
<proteinExistence type="predicted"/>
<keyword evidence="3" id="KW-1185">Reference proteome</keyword>
<dbReference type="Proteomes" id="UP000053342">
    <property type="component" value="Unassembled WGS sequence"/>
</dbReference>
<protein>
    <submittedName>
        <fullName evidence="2">Uncharacterized protein</fullName>
    </submittedName>
</protein>